<dbReference type="InterPro" id="IPR036412">
    <property type="entry name" value="HAD-like_sf"/>
</dbReference>
<dbReference type="InterPro" id="IPR006439">
    <property type="entry name" value="HAD-SF_hydro_IA"/>
</dbReference>
<dbReference type="SUPFAM" id="SSF56784">
    <property type="entry name" value="HAD-like"/>
    <property type="match status" value="1"/>
</dbReference>
<evidence type="ECO:0000256" key="3">
    <source>
        <dbReference type="ARBA" id="ARBA00022842"/>
    </source>
</evidence>
<evidence type="ECO:0000256" key="1">
    <source>
        <dbReference type="ARBA" id="ARBA00001946"/>
    </source>
</evidence>
<dbReference type="Pfam" id="PF13419">
    <property type="entry name" value="HAD_2"/>
    <property type="match status" value="1"/>
</dbReference>
<dbReference type="NCBIfam" id="TIGR01549">
    <property type="entry name" value="HAD-SF-IA-v1"/>
    <property type="match status" value="1"/>
</dbReference>
<name>A0A292YJN6_9BACL</name>
<comment type="caution">
    <text evidence="4">The sequence shown here is derived from an EMBL/GenBank/DDBJ whole genome shotgun (WGS) entry which is preliminary data.</text>
</comment>
<dbReference type="InterPro" id="IPR051400">
    <property type="entry name" value="HAD-like_hydrolase"/>
</dbReference>
<dbReference type="InterPro" id="IPR041492">
    <property type="entry name" value="HAD_2"/>
</dbReference>
<proteinExistence type="predicted"/>
<evidence type="ECO:0000256" key="2">
    <source>
        <dbReference type="ARBA" id="ARBA00022801"/>
    </source>
</evidence>
<dbReference type="GO" id="GO:0044281">
    <property type="term" value="P:small molecule metabolic process"/>
    <property type="evidence" value="ECO:0007669"/>
    <property type="project" value="UniProtKB-ARBA"/>
</dbReference>
<dbReference type="Gene3D" id="3.40.50.1000">
    <property type="entry name" value="HAD superfamily/HAD-like"/>
    <property type="match status" value="1"/>
</dbReference>
<evidence type="ECO:0008006" key="6">
    <source>
        <dbReference type="Google" id="ProtNLM"/>
    </source>
</evidence>
<dbReference type="Proteomes" id="UP000217785">
    <property type="component" value="Unassembled WGS sequence"/>
</dbReference>
<dbReference type="PANTHER" id="PTHR46470">
    <property type="entry name" value="N-ACYLNEURAMINATE-9-PHOSPHATASE"/>
    <property type="match status" value="1"/>
</dbReference>
<dbReference type="AlphaFoldDB" id="A0A292YJN6"/>
<dbReference type="GO" id="GO:0016787">
    <property type="term" value="F:hydrolase activity"/>
    <property type="evidence" value="ECO:0007669"/>
    <property type="project" value="UniProtKB-KW"/>
</dbReference>
<gene>
    <name evidence="4" type="ORF">EFBL_0206</name>
</gene>
<keyword evidence="3" id="KW-0460">Magnesium</keyword>
<evidence type="ECO:0000313" key="5">
    <source>
        <dbReference type="Proteomes" id="UP000217785"/>
    </source>
</evidence>
<dbReference type="PANTHER" id="PTHR46470:SF4">
    <property type="entry name" value="5-AMINO-6-(5-PHOSPHO-D-RIBITYLAMINO)URACIL PHOSPHATASE YIGB"/>
    <property type="match status" value="1"/>
</dbReference>
<reference evidence="5" key="1">
    <citation type="submission" date="2017-07" db="EMBL/GenBank/DDBJ databases">
        <title>Draft genome sequence of Effusibacillus lacus strain skLN1.</title>
        <authorList>
            <person name="Watanabe M."/>
            <person name="Kojima H."/>
            <person name="Fukui M."/>
        </authorList>
    </citation>
    <scope>NUCLEOTIDE SEQUENCE [LARGE SCALE GENOMIC DNA]</scope>
    <source>
        <strain evidence="5">skLN1</strain>
    </source>
</reference>
<accession>A0A292YJN6</accession>
<organism evidence="4 5">
    <name type="scientific">Effusibacillus lacus</name>
    <dbReference type="NCBI Taxonomy" id="1348429"/>
    <lineage>
        <taxon>Bacteria</taxon>
        <taxon>Bacillati</taxon>
        <taxon>Bacillota</taxon>
        <taxon>Bacilli</taxon>
        <taxon>Bacillales</taxon>
        <taxon>Alicyclobacillaceae</taxon>
        <taxon>Effusibacillus</taxon>
    </lineage>
</organism>
<comment type="cofactor">
    <cofactor evidence="1">
        <name>Mg(2+)</name>
        <dbReference type="ChEBI" id="CHEBI:18420"/>
    </cofactor>
</comment>
<dbReference type="InterPro" id="IPR023214">
    <property type="entry name" value="HAD_sf"/>
</dbReference>
<keyword evidence="2" id="KW-0378">Hydrolase</keyword>
<dbReference type="EMBL" id="BDUF01000004">
    <property type="protein sequence ID" value="GAX88594.1"/>
    <property type="molecule type" value="Genomic_DNA"/>
</dbReference>
<protein>
    <recommendedName>
        <fullName evidence="6">Haloacid dehalogenase</fullName>
    </recommendedName>
</protein>
<evidence type="ECO:0000313" key="4">
    <source>
        <dbReference type="EMBL" id="GAX88594.1"/>
    </source>
</evidence>
<sequence length="86" mass="9659">MNGHRLGVITNGDLNQQKLKLERMGVLDYFEVVVASGDVGFSKPDTRMFEIACEMTGTHWCEMIYVGDDLATDIVPCEALYDELEL</sequence>
<keyword evidence="5" id="KW-1185">Reference proteome</keyword>